<reference evidence="2" key="1">
    <citation type="submission" date="2016-04" db="EMBL/GenBank/DDBJ databases">
        <title>Draft genome sequence of freshwater magnetotactic bacteria Magnetospirillum marisnigri SP-1 and Magnetospirillum moscoviense BB-1.</title>
        <authorList>
            <person name="Koziaeva V."/>
            <person name="Dziuba M.V."/>
            <person name="Ivanov T.M."/>
            <person name="Kuznetsov B."/>
            <person name="Grouzdev D.S."/>
        </authorList>
    </citation>
    <scope>NUCLEOTIDE SEQUENCE [LARGE SCALE GENOMIC DNA]</scope>
    <source>
        <strain evidence="2">SP-1</strain>
    </source>
</reference>
<dbReference type="AlphaFoldDB" id="A0A178MWR7"/>
<protein>
    <submittedName>
        <fullName evidence="2">Uncharacterized protein</fullName>
    </submittedName>
</protein>
<feature type="region of interest" description="Disordered" evidence="1">
    <location>
        <begin position="1"/>
        <end position="27"/>
    </location>
</feature>
<feature type="region of interest" description="Disordered" evidence="1">
    <location>
        <begin position="68"/>
        <end position="88"/>
    </location>
</feature>
<organism evidence="2 3">
    <name type="scientific">Paramagnetospirillum marisnigri</name>
    <dbReference type="NCBI Taxonomy" id="1285242"/>
    <lineage>
        <taxon>Bacteria</taxon>
        <taxon>Pseudomonadati</taxon>
        <taxon>Pseudomonadota</taxon>
        <taxon>Alphaproteobacteria</taxon>
        <taxon>Rhodospirillales</taxon>
        <taxon>Magnetospirillaceae</taxon>
        <taxon>Paramagnetospirillum</taxon>
    </lineage>
</organism>
<keyword evidence="3" id="KW-1185">Reference proteome</keyword>
<sequence>MTIEPIPSGYTDPVAYSRRVGGTSPPETGAIARAVGKPTPYIDESGLVLAKALGKSLEAGRKLVQQTYGSTGEQANQSSRGSTLDITA</sequence>
<accession>A0A178MWR7</accession>
<evidence type="ECO:0000256" key="1">
    <source>
        <dbReference type="SAM" id="MobiDB-lite"/>
    </source>
</evidence>
<comment type="caution">
    <text evidence="2">The sequence shown here is derived from an EMBL/GenBank/DDBJ whole genome shotgun (WGS) entry which is preliminary data.</text>
</comment>
<evidence type="ECO:0000313" key="2">
    <source>
        <dbReference type="EMBL" id="OAN53836.1"/>
    </source>
</evidence>
<name>A0A178MWR7_9PROT</name>
<dbReference type="EMBL" id="LWQT01000038">
    <property type="protein sequence ID" value="OAN53836.1"/>
    <property type="molecule type" value="Genomic_DNA"/>
</dbReference>
<proteinExistence type="predicted"/>
<dbReference type="Proteomes" id="UP000078428">
    <property type="component" value="Unassembled WGS sequence"/>
</dbReference>
<evidence type="ECO:0000313" key="3">
    <source>
        <dbReference type="Proteomes" id="UP000078428"/>
    </source>
</evidence>
<gene>
    <name evidence="2" type="ORF">A6A04_13140</name>
</gene>